<dbReference type="AlphaFoldDB" id="A0A914BXZ5"/>
<dbReference type="PROSITE" id="PS50913">
    <property type="entry name" value="GRIP"/>
    <property type="match status" value="1"/>
</dbReference>
<keyword evidence="8" id="KW-1185">Reference proteome</keyword>
<dbReference type="PANTHER" id="PTHR18902">
    <property type="entry name" value="NUCLEAR MITOTIC APPARATUS PROTEIN 1-RELATED"/>
    <property type="match status" value="1"/>
</dbReference>
<dbReference type="WBParaSite" id="ACRNAN_Path_1258.g4920.t1">
    <property type="protein sequence ID" value="ACRNAN_Path_1258.g4920.t1"/>
    <property type="gene ID" value="ACRNAN_Path_1258.g4920"/>
</dbReference>
<reference evidence="9" key="1">
    <citation type="submission" date="2022-11" db="UniProtKB">
        <authorList>
            <consortium name="WormBaseParasite"/>
        </authorList>
    </citation>
    <scope>IDENTIFICATION</scope>
</reference>
<feature type="compositionally biased region" description="Polar residues" evidence="6">
    <location>
        <begin position="19"/>
        <end position="28"/>
    </location>
</feature>
<keyword evidence="3" id="KW-0597">Phosphoprotein</keyword>
<evidence type="ECO:0000256" key="5">
    <source>
        <dbReference type="SAM" id="Coils"/>
    </source>
</evidence>
<accession>A0A914BXZ5</accession>
<keyword evidence="2" id="KW-0963">Cytoplasm</keyword>
<feature type="coiled-coil region" evidence="5">
    <location>
        <begin position="508"/>
        <end position="542"/>
    </location>
</feature>
<dbReference type="Pfam" id="PF01465">
    <property type="entry name" value="GRIP"/>
    <property type="match status" value="1"/>
</dbReference>
<evidence type="ECO:0000259" key="7">
    <source>
        <dbReference type="PROSITE" id="PS50913"/>
    </source>
</evidence>
<name>A0A914BXZ5_9BILA</name>
<proteinExistence type="predicted"/>
<organism evidence="8 9">
    <name type="scientific">Acrobeloides nanus</name>
    <dbReference type="NCBI Taxonomy" id="290746"/>
    <lineage>
        <taxon>Eukaryota</taxon>
        <taxon>Metazoa</taxon>
        <taxon>Ecdysozoa</taxon>
        <taxon>Nematoda</taxon>
        <taxon>Chromadorea</taxon>
        <taxon>Rhabditida</taxon>
        <taxon>Tylenchina</taxon>
        <taxon>Cephalobomorpha</taxon>
        <taxon>Cephaloboidea</taxon>
        <taxon>Cephalobidae</taxon>
        <taxon>Acrobeloides</taxon>
    </lineage>
</organism>
<protein>
    <submittedName>
        <fullName evidence="9">GRIP domain-containing protein</fullName>
    </submittedName>
</protein>
<dbReference type="InterPro" id="IPR032023">
    <property type="entry name" value="GCC2_Rab_bind"/>
</dbReference>
<feature type="coiled-coil region" evidence="5">
    <location>
        <begin position="271"/>
        <end position="398"/>
    </location>
</feature>
<evidence type="ECO:0000256" key="3">
    <source>
        <dbReference type="ARBA" id="ARBA00022553"/>
    </source>
</evidence>
<evidence type="ECO:0000313" key="9">
    <source>
        <dbReference type="WBParaSite" id="ACRNAN_Path_1258.g4920.t1"/>
    </source>
</evidence>
<evidence type="ECO:0000313" key="8">
    <source>
        <dbReference type="Proteomes" id="UP000887540"/>
    </source>
</evidence>
<dbReference type="Gene3D" id="1.10.287.1490">
    <property type="match status" value="1"/>
</dbReference>
<dbReference type="Proteomes" id="UP000887540">
    <property type="component" value="Unplaced"/>
</dbReference>
<evidence type="ECO:0000256" key="4">
    <source>
        <dbReference type="ARBA" id="ARBA00023054"/>
    </source>
</evidence>
<dbReference type="Pfam" id="PF16704">
    <property type="entry name" value="Rab_bind"/>
    <property type="match status" value="1"/>
</dbReference>
<dbReference type="SUPFAM" id="SSF90257">
    <property type="entry name" value="Myosin rod fragments"/>
    <property type="match status" value="1"/>
</dbReference>
<comment type="subcellular location">
    <subcellularLocation>
        <location evidence="1">Cytoplasm</location>
    </subcellularLocation>
</comment>
<keyword evidence="4 5" id="KW-0175">Coiled coil</keyword>
<evidence type="ECO:0000256" key="2">
    <source>
        <dbReference type="ARBA" id="ARBA00022490"/>
    </source>
</evidence>
<dbReference type="InterPro" id="IPR051841">
    <property type="entry name" value="MT-Golgi_org_protein"/>
</dbReference>
<dbReference type="InterPro" id="IPR000237">
    <property type="entry name" value="GRIP_dom"/>
</dbReference>
<sequence>MTETNLVDDGESKEKESSNKATSSISKLDTLSREDLLRHLKKQTINLKEARKQIETLQNQLVDAKREKEKAQDHSQQNGTEISKSDLISLELSDYKKSLDQAQKQLAHAKDGLAEKDTLIRDLTERIDTVSQEKALIEETVKELKTSLSKIEKEIKEKDMTIMENAKENHALSLQINQLRADFESEIDDLKATIKRQKDELSQQRDGFSSRNSEMRNLRSQCELLQRQYDDLNVEYNTFKERAQYVLKQKTEEKPVTQTSTYEIEELLKTLAMRNEKISQISEKCNILEEELHAAQEHARNLRAELTDSQASLNSLQQRQADERRRLHADYESRLRQNSATIDALNKELTQLRDQFSEEKNRLIETFNRQTSELTLQNQHLTEKIIELNSAMKKTNDTENHTIKEVNRTQQKNIEDRIRTQLSKVPKPIDFSNNVRLSTENSNEHFVSETENSDADDLRSLQSILNGEDLDETQTICDDFPSMQSSFMDGISNQEDVCVKLQHTREMLSETEEINVKLMEQVKILKEEIRRMERNIEREQHINNTEYFKNVMLKFLAPPKVNDERVQLLPVLRTMLRLSPEETELVSNIVNESNQASGSQNSEWTSYLFSNML</sequence>
<feature type="coiled-coil region" evidence="5">
    <location>
        <begin position="33"/>
        <end position="242"/>
    </location>
</feature>
<evidence type="ECO:0000256" key="1">
    <source>
        <dbReference type="ARBA" id="ARBA00004496"/>
    </source>
</evidence>
<evidence type="ECO:0000256" key="6">
    <source>
        <dbReference type="SAM" id="MobiDB-lite"/>
    </source>
</evidence>
<dbReference type="GO" id="GO:0005737">
    <property type="term" value="C:cytoplasm"/>
    <property type="evidence" value="ECO:0007669"/>
    <property type="project" value="UniProtKB-SubCell"/>
</dbReference>
<feature type="region of interest" description="Disordered" evidence="6">
    <location>
        <begin position="1"/>
        <end position="28"/>
    </location>
</feature>
<dbReference type="PANTHER" id="PTHR18902:SF25">
    <property type="entry name" value="GRIP AND COILED-COIL DOMAIN-CONTAINING PROTEIN 2"/>
    <property type="match status" value="1"/>
</dbReference>
<feature type="domain" description="GRIP" evidence="7">
    <location>
        <begin position="538"/>
        <end position="589"/>
    </location>
</feature>
<dbReference type="SMART" id="SM00755">
    <property type="entry name" value="Grip"/>
    <property type="match status" value="1"/>
</dbReference>